<protein>
    <submittedName>
        <fullName evidence="4">Putative anti-sigma regulatory factor, serine/threonine protein kinase</fullName>
    </submittedName>
</protein>
<dbReference type="AlphaFoldDB" id="F8JSL6"/>
<dbReference type="InterPro" id="IPR036890">
    <property type="entry name" value="HATPase_C_sf"/>
</dbReference>
<dbReference type="eggNOG" id="COG2172">
    <property type="taxonomic scope" value="Bacteria"/>
</dbReference>
<proteinExistence type="predicted"/>
<dbReference type="HOGENOM" id="CLU_090336_14_0_11"/>
<dbReference type="PANTHER" id="PTHR35526">
    <property type="entry name" value="ANTI-SIGMA-F FACTOR RSBW-RELATED"/>
    <property type="match status" value="1"/>
</dbReference>
<accession>F8JSL6</accession>
<evidence type="ECO:0000256" key="2">
    <source>
        <dbReference type="SAM" id="MobiDB-lite"/>
    </source>
</evidence>
<dbReference type="Pfam" id="PF13581">
    <property type="entry name" value="HATPase_c_2"/>
    <property type="match status" value="1"/>
</dbReference>
<dbReference type="KEGG" id="scy:SCATT_43720"/>
<feature type="domain" description="Histidine kinase/HSP90-like ATPase" evidence="3">
    <location>
        <begin position="8"/>
        <end position="123"/>
    </location>
</feature>
<dbReference type="STRING" id="1003195.SCATT_43720"/>
<evidence type="ECO:0000259" key="3">
    <source>
        <dbReference type="Pfam" id="PF13581"/>
    </source>
</evidence>
<dbReference type="InterPro" id="IPR050267">
    <property type="entry name" value="Anti-sigma-factor_SerPK"/>
</dbReference>
<keyword evidence="1 4" id="KW-0723">Serine/threonine-protein kinase</keyword>
<dbReference type="OrthoDB" id="3473697at2"/>
<feature type="region of interest" description="Disordered" evidence="2">
    <location>
        <begin position="76"/>
        <end position="95"/>
    </location>
</feature>
<dbReference type="InterPro" id="IPR003594">
    <property type="entry name" value="HATPase_dom"/>
</dbReference>
<dbReference type="GO" id="GO:0004674">
    <property type="term" value="F:protein serine/threonine kinase activity"/>
    <property type="evidence" value="ECO:0007669"/>
    <property type="project" value="UniProtKB-KW"/>
</dbReference>
<dbReference type="KEGG" id="sct:SCAT_4384"/>
<accession>G8WUY0</accession>
<dbReference type="EMBL" id="CP003219">
    <property type="protein sequence ID" value="AEW96743.1"/>
    <property type="molecule type" value="Genomic_DNA"/>
</dbReference>
<evidence type="ECO:0000313" key="5">
    <source>
        <dbReference type="Proteomes" id="UP000007842"/>
    </source>
</evidence>
<reference evidence="5" key="1">
    <citation type="submission" date="2011-12" db="EMBL/GenBank/DDBJ databases">
        <title>Complete genome sequence of Streptomyces cattleya strain DSM 46488.</title>
        <authorList>
            <person name="Ou H.-Y."/>
            <person name="Li P."/>
            <person name="Zhao C."/>
            <person name="O'Hagan D."/>
            <person name="Deng Z."/>
        </authorList>
    </citation>
    <scope>NUCLEOTIDE SEQUENCE [LARGE SCALE GENOMIC DNA]</scope>
    <source>
        <strain evidence="5">ATCC 35852 / DSM 46488 / JCM 4925 / NBRC 14057 / NRRL 8057</strain>
    </source>
</reference>
<dbReference type="PATRIC" id="fig|1003195.11.peg.5822"/>
<keyword evidence="4" id="KW-0808">Transferase</keyword>
<evidence type="ECO:0000256" key="1">
    <source>
        <dbReference type="ARBA" id="ARBA00022527"/>
    </source>
</evidence>
<dbReference type="CDD" id="cd16936">
    <property type="entry name" value="HATPase_RsbW-like"/>
    <property type="match status" value="1"/>
</dbReference>
<evidence type="ECO:0000313" key="4">
    <source>
        <dbReference type="EMBL" id="AEW96743.1"/>
    </source>
</evidence>
<dbReference type="Gene3D" id="3.30.565.10">
    <property type="entry name" value="Histidine kinase-like ATPase, C-terminal domain"/>
    <property type="match status" value="1"/>
</dbReference>
<organism evidence="4 5">
    <name type="scientific">Streptantibioticus cattleyicolor (strain ATCC 35852 / DSM 46488 / JCM 4925 / NBRC 14057 / NRRL 8057)</name>
    <name type="common">Streptomyces cattleya</name>
    <dbReference type="NCBI Taxonomy" id="1003195"/>
    <lineage>
        <taxon>Bacteria</taxon>
        <taxon>Bacillati</taxon>
        <taxon>Actinomycetota</taxon>
        <taxon>Actinomycetes</taxon>
        <taxon>Kitasatosporales</taxon>
        <taxon>Streptomycetaceae</taxon>
        <taxon>Streptantibioticus</taxon>
    </lineage>
</organism>
<gene>
    <name evidence="4" type="ordered locus">SCATT_43720</name>
</gene>
<keyword evidence="4" id="KW-0418">Kinase</keyword>
<sequence length="128" mass="13700">MCFTPTERGARLARRLAARRLEGWGYSPGGAAYDAVVLVVGELAANAVHHGHVPGRDFQLRLAAEDGVVRVEVTDTRGDRMPPERPSVPGPDAEEGRGLWIVAEVAARWGVVPRVGAPGKTVWAEVVV</sequence>
<dbReference type="PANTHER" id="PTHR35526:SF3">
    <property type="entry name" value="ANTI-SIGMA-F FACTOR RSBW"/>
    <property type="match status" value="1"/>
</dbReference>
<name>F8JSL6_STREN</name>
<dbReference type="Proteomes" id="UP000007842">
    <property type="component" value="Chromosome"/>
</dbReference>
<keyword evidence="5" id="KW-1185">Reference proteome</keyword>
<dbReference type="SUPFAM" id="SSF55874">
    <property type="entry name" value="ATPase domain of HSP90 chaperone/DNA topoisomerase II/histidine kinase"/>
    <property type="match status" value="1"/>
</dbReference>